<organism evidence="1 2">
    <name type="scientific">Sorghum bicolor</name>
    <name type="common">Sorghum</name>
    <name type="synonym">Sorghum vulgare</name>
    <dbReference type="NCBI Taxonomy" id="4558"/>
    <lineage>
        <taxon>Eukaryota</taxon>
        <taxon>Viridiplantae</taxon>
        <taxon>Streptophyta</taxon>
        <taxon>Embryophyta</taxon>
        <taxon>Tracheophyta</taxon>
        <taxon>Spermatophyta</taxon>
        <taxon>Magnoliopsida</taxon>
        <taxon>Liliopsida</taxon>
        <taxon>Poales</taxon>
        <taxon>Poaceae</taxon>
        <taxon>PACMAD clade</taxon>
        <taxon>Panicoideae</taxon>
        <taxon>Andropogonodae</taxon>
        <taxon>Andropogoneae</taxon>
        <taxon>Sorghinae</taxon>
        <taxon>Sorghum</taxon>
    </lineage>
</organism>
<name>A0A921QQS1_SORBI</name>
<dbReference type="AlphaFoldDB" id="A0A921QQS1"/>
<dbReference type="EMBL" id="CM027685">
    <property type="protein sequence ID" value="KAG0526324.1"/>
    <property type="molecule type" value="Genomic_DNA"/>
</dbReference>
<reference evidence="1" key="1">
    <citation type="journal article" date="2019" name="BMC Genomics">
        <title>A new reference genome for Sorghum bicolor reveals high levels of sequence similarity between sweet and grain genotypes: implications for the genetics of sugar metabolism.</title>
        <authorList>
            <person name="Cooper E.A."/>
            <person name="Brenton Z.W."/>
            <person name="Flinn B.S."/>
            <person name="Jenkins J."/>
            <person name="Shu S."/>
            <person name="Flowers D."/>
            <person name="Luo F."/>
            <person name="Wang Y."/>
            <person name="Xia P."/>
            <person name="Barry K."/>
            <person name="Daum C."/>
            <person name="Lipzen A."/>
            <person name="Yoshinaga Y."/>
            <person name="Schmutz J."/>
            <person name="Saski C."/>
            <person name="Vermerris W."/>
            <person name="Kresovich S."/>
        </authorList>
    </citation>
    <scope>NUCLEOTIDE SEQUENCE</scope>
</reference>
<proteinExistence type="predicted"/>
<comment type="caution">
    <text evidence="1">The sequence shown here is derived from an EMBL/GenBank/DDBJ whole genome shotgun (WGS) entry which is preliminary data.</text>
</comment>
<evidence type="ECO:0000313" key="1">
    <source>
        <dbReference type="EMBL" id="KAG0526324.1"/>
    </source>
</evidence>
<gene>
    <name evidence="1" type="ORF">BDA96_06G136300</name>
</gene>
<sequence>MRIRLIDDLGELTTAEAINSLLATPVSTSRLRPHPHRLPHTKTWRQRQICRLRRWQIHWI</sequence>
<dbReference type="Proteomes" id="UP000807115">
    <property type="component" value="Chromosome 6"/>
</dbReference>
<protein>
    <submittedName>
        <fullName evidence="1">Uncharacterized protein</fullName>
    </submittedName>
</protein>
<evidence type="ECO:0000313" key="2">
    <source>
        <dbReference type="Proteomes" id="UP000807115"/>
    </source>
</evidence>
<reference evidence="1" key="2">
    <citation type="submission" date="2020-10" db="EMBL/GenBank/DDBJ databases">
        <authorList>
            <person name="Cooper E.A."/>
            <person name="Brenton Z.W."/>
            <person name="Flinn B.S."/>
            <person name="Jenkins J."/>
            <person name="Shu S."/>
            <person name="Flowers D."/>
            <person name="Luo F."/>
            <person name="Wang Y."/>
            <person name="Xia P."/>
            <person name="Barry K."/>
            <person name="Daum C."/>
            <person name="Lipzen A."/>
            <person name="Yoshinaga Y."/>
            <person name="Schmutz J."/>
            <person name="Saski C."/>
            <person name="Vermerris W."/>
            <person name="Kresovich S."/>
        </authorList>
    </citation>
    <scope>NUCLEOTIDE SEQUENCE</scope>
</reference>
<accession>A0A921QQS1</accession>